<comment type="caution">
    <text evidence="1">The sequence shown here is derived from an EMBL/GenBank/DDBJ whole genome shotgun (WGS) entry which is preliminary data.</text>
</comment>
<gene>
    <name evidence="1" type="ORF">HNP39_001389</name>
</gene>
<dbReference type="EMBL" id="JACJIG010000002">
    <property type="protein sequence ID" value="MBA8917668.1"/>
    <property type="molecule type" value="Genomic_DNA"/>
</dbReference>
<accession>A0ABR6B0L5</accession>
<protein>
    <submittedName>
        <fullName evidence="1">Uncharacterized protein</fullName>
    </submittedName>
</protein>
<sequence length="39" mass="4605">MKHFVQKQHTKDTNEYHNNECYFLMENGFGNSEGVKNNA</sequence>
<dbReference type="Proteomes" id="UP000517315">
    <property type="component" value="Unassembled WGS sequence"/>
</dbReference>
<evidence type="ECO:0000313" key="2">
    <source>
        <dbReference type="Proteomes" id="UP000517315"/>
    </source>
</evidence>
<keyword evidence="2" id="KW-1185">Reference proteome</keyword>
<reference evidence="1 2" key="1">
    <citation type="submission" date="2020-08" db="EMBL/GenBank/DDBJ databases">
        <title>Functional genomics of gut bacteria from endangered species of beetles.</title>
        <authorList>
            <person name="Carlos-Shanley C."/>
        </authorList>
    </citation>
    <scope>NUCLEOTIDE SEQUENCE [LARGE SCALE GENOMIC DNA]</scope>
    <source>
        <strain evidence="1 2">S00152</strain>
    </source>
</reference>
<evidence type="ECO:0000313" key="1">
    <source>
        <dbReference type="EMBL" id="MBA8917668.1"/>
    </source>
</evidence>
<organism evidence="1 2">
    <name type="scientific">Bacillus aerius</name>
    <dbReference type="NCBI Taxonomy" id="293388"/>
    <lineage>
        <taxon>Bacteria</taxon>
        <taxon>Bacillati</taxon>
        <taxon>Bacillota</taxon>
        <taxon>Bacilli</taxon>
        <taxon>Bacillales</taxon>
        <taxon>Bacillaceae</taxon>
        <taxon>Bacillus</taxon>
    </lineage>
</organism>
<proteinExistence type="predicted"/>
<name>A0ABR6B0L5_9BACI</name>